<dbReference type="PROSITE" id="PS51450">
    <property type="entry name" value="LRR"/>
    <property type="match status" value="1"/>
</dbReference>
<dbReference type="Pfam" id="PF08263">
    <property type="entry name" value="LRRNT_2"/>
    <property type="match status" value="1"/>
</dbReference>
<feature type="transmembrane region" description="Helical" evidence="25">
    <location>
        <begin position="543"/>
        <end position="567"/>
    </location>
</feature>
<comment type="catalytic activity">
    <reaction evidence="20">
        <text>L-seryl-[protein] + ATP = O-phospho-L-seryl-[protein] + ADP + H(+)</text>
        <dbReference type="Rhea" id="RHEA:17989"/>
        <dbReference type="Rhea" id="RHEA-COMP:9863"/>
        <dbReference type="Rhea" id="RHEA-COMP:11604"/>
        <dbReference type="ChEBI" id="CHEBI:15378"/>
        <dbReference type="ChEBI" id="CHEBI:29999"/>
        <dbReference type="ChEBI" id="CHEBI:30616"/>
        <dbReference type="ChEBI" id="CHEBI:83421"/>
        <dbReference type="ChEBI" id="CHEBI:456216"/>
        <dbReference type="EC" id="2.7.11.1"/>
    </reaction>
</comment>
<gene>
    <name evidence="27" type="ORF">QYE76_023653</name>
</gene>
<dbReference type="Pfam" id="PF00560">
    <property type="entry name" value="LRR_1"/>
    <property type="match status" value="8"/>
</dbReference>
<evidence type="ECO:0000256" key="23">
    <source>
        <dbReference type="ARBA" id="ARBA00072040"/>
    </source>
</evidence>
<keyword evidence="10" id="KW-0732">Signal</keyword>
<evidence type="ECO:0000256" key="19">
    <source>
        <dbReference type="ARBA" id="ARBA00047899"/>
    </source>
</evidence>
<dbReference type="Gene3D" id="3.80.10.10">
    <property type="entry name" value="Ribonuclease Inhibitor"/>
    <property type="match status" value="4"/>
</dbReference>
<evidence type="ECO:0000256" key="14">
    <source>
        <dbReference type="ARBA" id="ARBA00022840"/>
    </source>
</evidence>
<keyword evidence="9 25" id="KW-0812">Transmembrane</keyword>
<evidence type="ECO:0000256" key="20">
    <source>
        <dbReference type="ARBA" id="ARBA00048679"/>
    </source>
</evidence>
<evidence type="ECO:0000256" key="4">
    <source>
        <dbReference type="ARBA" id="ARBA00022475"/>
    </source>
</evidence>
<keyword evidence="4" id="KW-1003">Cell membrane</keyword>
<dbReference type="Gene3D" id="1.10.510.10">
    <property type="entry name" value="Transferase(Phosphotransferase) domain 1"/>
    <property type="match status" value="1"/>
</dbReference>
<evidence type="ECO:0000256" key="25">
    <source>
        <dbReference type="SAM" id="Phobius"/>
    </source>
</evidence>
<dbReference type="PANTHER" id="PTHR27008">
    <property type="entry name" value="OS04G0122200 PROTEIN"/>
    <property type="match status" value="1"/>
</dbReference>
<dbReference type="EC" id="2.7.11.1" evidence="3"/>
<dbReference type="PANTHER" id="PTHR27008:SF593">
    <property type="entry name" value="OS02G0615800 PROTEIN"/>
    <property type="match status" value="1"/>
</dbReference>
<proteinExistence type="predicted"/>
<dbReference type="SUPFAM" id="SSF52058">
    <property type="entry name" value="L domain-like"/>
    <property type="match status" value="2"/>
</dbReference>
<dbReference type="SUPFAM" id="SSF56112">
    <property type="entry name" value="Protein kinase-like (PK-like)"/>
    <property type="match status" value="1"/>
</dbReference>
<dbReference type="GO" id="GO:0009791">
    <property type="term" value="P:post-embryonic development"/>
    <property type="evidence" value="ECO:0007669"/>
    <property type="project" value="UniProtKB-ARBA"/>
</dbReference>
<dbReference type="GO" id="GO:0005524">
    <property type="term" value="F:ATP binding"/>
    <property type="evidence" value="ECO:0007669"/>
    <property type="project" value="UniProtKB-UniRule"/>
</dbReference>
<dbReference type="Gene3D" id="3.30.200.20">
    <property type="entry name" value="Phosphorylase Kinase, domain 1"/>
    <property type="match status" value="1"/>
</dbReference>
<dbReference type="Proteomes" id="UP001231189">
    <property type="component" value="Unassembled WGS sequence"/>
</dbReference>
<dbReference type="AlphaFoldDB" id="A0AAD8RC62"/>
<keyword evidence="7" id="KW-0433">Leucine-rich repeat</keyword>
<evidence type="ECO:0000256" key="9">
    <source>
        <dbReference type="ARBA" id="ARBA00022692"/>
    </source>
</evidence>
<dbReference type="SMART" id="SM00369">
    <property type="entry name" value="LRR_TYP"/>
    <property type="match status" value="8"/>
</dbReference>
<evidence type="ECO:0000256" key="11">
    <source>
        <dbReference type="ARBA" id="ARBA00022737"/>
    </source>
</evidence>
<dbReference type="FunFam" id="1.10.510.10:FF:000358">
    <property type="entry name" value="Putative leucine-rich repeat receptor-like serine/threonine-protein kinase"/>
    <property type="match status" value="1"/>
</dbReference>
<dbReference type="FunFam" id="3.80.10.10:FF:000275">
    <property type="entry name" value="Leucine-rich repeat receptor-like protein kinase"/>
    <property type="match status" value="1"/>
</dbReference>
<dbReference type="GO" id="GO:0005789">
    <property type="term" value="C:endoplasmic reticulum membrane"/>
    <property type="evidence" value="ECO:0007669"/>
    <property type="project" value="UniProtKB-SubCell"/>
</dbReference>
<feature type="domain" description="Protein kinase" evidence="26">
    <location>
        <begin position="600"/>
        <end position="865"/>
    </location>
</feature>
<dbReference type="GO" id="GO:0004674">
    <property type="term" value="F:protein serine/threonine kinase activity"/>
    <property type="evidence" value="ECO:0007669"/>
    <property type="project" value="UniProtKB-KW"/>
</dbReference>
<dbReference type="FunFam" id="3.30.200.20:FF:000432">
    <property type="entry name" value="LRR receptor-like serine/threonine-protein kinase EFR"/>
    <property type="match status" value="1"/>
</dbReference>
<dbReference type="EMBL" id="JAUUTY010000006">
    <property type="protein sequence ID" value="KAK1618136.1"/>
    <property type="molecule type" value="Genomic_DNA"/>
</dbReference>
<evidence type="ECO:0000256" key="24">
    <source>
        <dbReference type="PROSITE-ProRule" id="PRU10141"/>
    </source>
</evidence>
<dbReference type="GO" id="GO:0005886">
    <property type="term" value="C:plasma membrane"/>
    <property type="evidence" value="ECO:0007669"/>
    <property type="project" value="UniProtKB-SubCell"/>
</dbReference>
<dbReference type="PROSITE" id="PS50011">
    <property type="entry name" value="PROTEIN_KINASE_DOM"/>
    <property type="match status" value="1"/>
</dbReference>
<evidence type="ECO:0000313" key="28">
    <source>
        <dbReference type="Proteomes" id="UP001231189"/>
    </source>
</evidence>
<evidence type="ECO:0000256" key="22">
    <source>
        <dbReference type="ARBA" id="ARBA00056628"/>
    </source>
</evidence>
<evidence type="ECO:0000256" key="16">
    <source>
        <dbReference type="ARBA" id="ARBA00023136"/>
    </source>
</evidence>
<evidence type="ECO:0000256" key="21">
    <source>
        <dbReference type="ARBA" id="ARBA00054320"/>
    </source>
</evidence>
<keyword evidence="17" id="KW-0675">Receptor</keyword>
<keyword evidence="12 24" id="KW-0547">Nucleotide-binding</keyword>
<keyword evidence="18" id="KW-0325">Glycoprotein</keyword>
<sequence length="865" mass="94517">MSNCRTSMSVTMASTRPKRPGKLSMLILLGLFLLFFGTIKINCATLPDNSTDVLWLQAFRNEISSAPSGWFNSWNSSSNHCVWPGVRCSQLHPGRVVALELSGLNLVGPISSSIGNLTFLRTLNLSRNSFSGQLPPLIHLQKLQVLDLSMNQLHDSFPYAIVNCSKLRIINLSKNFLVGEIPPQIGLMSNLSVLFLSWNNLTGVIPPTLGNITTIDRLGVAYNNLTGSIPDELGKLQNMLRLGLGANMLSGGFPEGLLNRSNSLQYLALQSNMLNSKLPPNIGNGLPKVGELYLYDNMFEGQIPASLGNISGLQRLELQGNSLTGEITTSLGNLQYLYYLNLEKNNLEANGSEFFNALANCRSLESLFLADNQLQGAIPNTIGNLSITNLVQLSLAGNKFSGTGNIPIQVGSLTGLFVLDLSSNKLTGEIPDTLAKCQSIVTIQMAQNFLVGTIPKILGMLQSLSMLNLSHNYFSGAIPEDLERLQLRQLDLSYNHLQGEIPKNGIFGNSTAVSLQGNWGLCGGDIDLPTCTAASWKRKAGYYLIRVLIPVFGLLSLALVIYLLLLIKRTPKRECLSMHSFGENFLKISYKDLAEATSDFSESNLVGRGSHGTVYRGKLKEAKLEVAVKVFDLDMRGAEKSFLSECEALRSIQHRNLLPIIRACSTVDYTGSVFKALLYEYMPNGNLDTWLHYKGDGKTPKHLGFSQRLSLAVNIADALDYLHHDCGRPTIHCDVKPSNILLNDDMNALLGDFGIASFYVDSSSTSTGSTTITSSVGVKGTIGYIAPEYAGGARKASTSGDVYSFGIVLLEMMTGKRPTDPMFKDETNIVNFVDNNFPREIYHVLDTRLTEECKDFAHAKTVSEG</sequence>
<dbReference type="InterPro" id="IPR032675">
    <property type="entry name" value="LRR_dom_sf"/>
</dbReference>
<keyword evidence="15 25" id="KW-1133">Transmembrane helix</keyword>
<dbReference type="InterPro" id="IPR017441">
    <property type="entry name" value="Protein_kinase_ATP_BS"/>
</dbReference>
<evidence type="ECO:0000256" key="15">
    <source>
        <dbReference type="ARBA" id="ARBA00022989"/>
    </source>
</evidence>
<comment type="subcellular location">
    <subcellularLocation>
        <location evidence="1">Cell membrane</location>
        <topology evidence="1">Single-pass membrane protein</topology>
    </subcellularLocation>
    <subcellularLocation>
        <location evidence="2">Endoplasmic reticulum membrane</location>
        <topology evidence="2">Single-pass membrane protein</topology>
    </subcellularLocation>
</comment>
<evidence type="ECO:0000259" key="26">
    <source>
        <dbReference type="PROSITE" id="PS50011"/>
    </source>
</evidence>
<keyword evidence="11" id="KW-0677">Repeat</keyword>
<evidence type="ECO:0000256" key="2">
    <source>
        <dbReference type="ARBA" id="ARBA00004389"/>
    </source>
</evidence>
<evidence type="ECO:0000256" key="5">
    <source>
        <dbReference type="ARBA" id="ARBA00022527"/>
    </source>
</evidence>
<evidence type="ECO:0000256" key="10">
    <source>
        <dbReference type="ARBA" id="ARBA00022729"/>
    </source>
</evidence>
<dbReference type="InterPro" id="IPR001611">
    <property type="entry name" value="Leu-rich_rpt"/>
</dbReference>
<feature type="binding site" evidence="24">
    <location>
        <position position="629"/>
    </location>
    <ligand>
        <name>ATP</name>
        <dbReference type="ChEBI" id="CHEBI:30616"/>
    </ligand>
</feature>
<dbReference type="InterPro" id="IPR013210">
    <property type="entry name" value="LRR_N_plant-typ"/>
</dbReference>
<keyword evidence="5" id="KW-0723">Serine/threonine-protein kinase</keyword>
<evidence type="ECO:0000256" key="6">
    <source>
        <dbReference type="ARBA" id="ARBA00022553"/>
    </source>
</evidence>
<evidence type="ECO:0000313" key="27">
    <source>
        <dbReference type="EMBL" id="KAK1618136.1"/>
    </source>
</evidence>
<evidence type="ECO:0000256" key="17">
    <source>
        <dbReference type="ARBA" id="ARBA00023170"/>
    </source>
</evidence>
<dbReference type="InterPro" id="IPR003591">
    <property type="entry name" value="Leu-rich_rpt_typical-subtyp"/>
</dbReference>
<keyword evidence="6" id="KW-0597">Phosphoprotein</keyword>
<comment type="catalytic activity">
    <reaction evidence="19">
        <text>L-threonyl-[protein] + ATP = O-phospho-L-threonyl-[protein] + ADP + H(+)</text>
        <dbReference type="Rhea" id="RHEA:46608"/>
        <dbReference type="Rhea" id="RHEA-COMP:11060"/>
        <dbReference type="Rhea" id="RHEA-COMP:11605"/>
        <dbReference type="ChEBI" id="CHEBI:15378"/>
        <dbReference type="ChEBI" id="CHEBI:30013"/>
        <dbReference type="ChEBI" id="CHEBI:30616"/>
        <dbReference type="ChEBI" id="CHEBI:61977"/>
        <dbReference type="ChEBI" id="CHEBI:456216"/>
        <dbReference type="EC" id="2.7.11.1"/>
    </reaction>
</comment>
<dbReference type="FunFam" id="3.80.10.10:FF:000233">
    <property type="entry name" value="Leucine-rich repeat receptor-like protein kinase TDR"/>
    <property type="match status" value="1"/>
</dbReference>
<comment type="caution">
    <text evidence="27">The sequence shown here is derived from an EMBL/GenBank/DDBJ whole genome shotgun (WGS) entry which is preliminary data.</text>
</comment>
<accession>A0AAD8RC62</accession>
<keyword evidence="16 25" id="KW-0472">Membrane</keyword>
<comment type="function">
    <text evidence="21">Receptor kinase that detects X.oryzae pv. oryzae protein Ax21 to promote innate immunity. Following X.oryzae pv. oryzae protein Ax21 detection, undergoes cleavage, releasing the processed protein kinase Xa21 chain.</text>
</comment>
<evidence type="ECO:0000256" key="1">
    <source>
        <dbReference type="ARBA" id="ARBA00004162"/>
    </source>
</evidence>
<keyword evidence="14 24" id="KW-0067">ATP-binding</keyword>
<keyword evidence="8" id="KW-0808">Transferase</keyword>
<keyword evidence="28" id="KW-1185">Reference proteome</keyword>
<evidence type="ECO:0000256" key="7">
    <source>
        <dbReference type="ARBA" id="ARBA00022614"/>
    </source>
</evidence>
<protein>
    <recommendedName>
        <fullName evidence="23">Receptor kinase-like protein Xa21</fullName>
        <ecNumber evidence="3">2.7.11.1</ecNumber>
    </recommendedName>
</protein>
<dbReference type="InterPro" id="IPR000719">
    <property type="entry name" value="Prot_kinase_dom"/>
</dbReference>
<dbReference type="SMART" id="SM00220">
    <property type="entry name" value="S_TKc"/>
    <property type="match status" value="1"/>
</dbReference>
<name>A0AAD8RC62_LOLMU</name>
<comment type="function">
    <text evidence="22">The processed protein kinase Xa21 chain released by protein cleavage after X.oryzae pv. oryzae protein Ax21 detection translocates into the nucleus where it can bind and regulate WRKY62, a transcription factor. Confers resistance to the bacterial pathogen X.oryzae pv. oryzae (Xoo).</text>
</comment>
<reference evidence="27" key="1">
    <citation type="submission" date="2023-07" db="EMBL/GenBank/DDBJ databases">
        <title>A chromosome-level genome assembly of Lolium multiflorum.</title>
        <authorList>
            <person name="Chen Y."/>
            <person name="Copetti D."/>
            <person name="Kolliker R."/>
            <person name="Studer B."/>
        </authorList>
    </citation>
    <scope>NUCLEOTIDE SEQUENCE</scope>
    <source>
        <strain evidence="27">02402/16</strain>
        <tissue evidence="27">Leaf</tissue>
    </source>
</reference>
<evidence type="ECO:0000256" key="12">
    <source>
        <dbReference type="ARBA" id="ARBA00022741"/>
    </source>
</evidence>
<evidence type="ECO:0000256" key="3">
    <source>
        <dbReference type="ARBA" id="ARBA00012513"/>
    </source>
</evidence>
<evidence type="ECO:0000256" key="18">
    <source>
        <dbReference type="ARBA" id="ARBA00023180"/>
    </source>
</evidence>
<organism evidence="27 28">
    <name type="scientific">Lolium multiflorum</name>
    <name type="common">Italian ryegrass</name>
    <name type="synonym">Lolium perenne subsp. multiflorum</name>
    <dbReference type="NCBI Taxonomy" id="4521"/>
    <lineage>
        <taxon>Eukaryota</taxon>
        <taxon>Viridiplantae</taxon>
        <taxon>Streptophyta</taxon>
        <taxon>Embryophyta</taxon>
        <taxon>Tracheophyta</taxon>
        <taxon>Spermatophyta</taxon>
        <taxon>Magnoliopsida</taxon>
        <taxon>Liliopsida</taxon>
        <taxon>Poales</taxon>
        <taxon>Poaceae</taxon>
        <taxon>BOP clade</taxon>
        <taxon>Pooideae</taxon>
        <taxon>Poodae</taxon>
        <taxon>Poeae</taxon>
        <taxon>Poeae Chloroplast Group 2 (Poeae type)</taxon>
        <taxon>Loliodinae</taxon>
        <taxon>Loliinae</taxon>
        <taxon>Lolium</taxon>
    </lineage>
</organism>
<dbReference type="PROSITE" id="PS00107">
    <property type="entry name" value="PROTEIN_KINASE_ATP"/>
    <property type="match status" value="1"/>
</dbReference>
<keyword evidence="13" id="KW-0418">Kinase</keyword>
<dbReference type="InterPro" id="IPR051809">
    <property type="entry name" value="Plant_receptor-like_S/T_kinase"/>
</dbReference>
<evidence type="ECO:0000256" key="8">
    <source>
        <dbReference type="ARBA" id="ARBA00022679"/>
    </source>
</evidence>
<evidence type="ECO:0000256" key="13">
    <source>
        <dbReference type="ARBA" id="ARBA00022777"/>
    </source>
</evidence>
<dbReference type="Pfam" id="PF00069">
    <property type="entry name" value="Pkinase"/>
    <property type="match status" value="1"/>
</dbReference>
<dbReference type="InterPro" id="IPR011009">
    <property type="entry name" value="Kinase-like_dom_sf"/>
</dbReference>